<organism evidence="1 2">
    <name type="scientific">Caenorhabditis nigoni</name>
    <dbReference type="NCBI Taxonomy" id="1611254"/>
    <lineage>
        <taxon>Eukaryota</taxon>
        <taxon>Metazoa</taxon>
        <taxon>Ecdysozoa</taxon>
        <taxon>Nematoda</taxon>
        <taxon>Chromadorea</taxon>
        <taxon>Rhabditida</taxon>
        <taxon>Rhabditina</taxon>
        <taxon>Rhabditomorpha</taxon>
        <taxon>Rhabditoidea</taxon>
        <taxon>Rhabditidae</taxon>
        <taxon>Peloderinae</taxon>
        <taxon>Caenorhabditis</taxon>
    </lineage>
</organism>
<sequence length="95" mass="11118">MTWIFLMRWNEGISKCIPANSKKDALRYEKDLRDVAALEGSNKPPDQYEFSEHVEIWVCVSWTWSAHTGKPWQSASKCLNQNYREETEPKLPLDS</sequence>
<dbReference type="Proteomes" id="UP000230233">
    <property type="component" value="Chromosome IV"/>
</dbReference>
<gene>
    <name evidence="1" type="primary">Cnig_chr_IV.g14145</name>
    <name evidence="1" type="ORF">B9Z55_014145</name>
</gene>
<dbReference type="AlphaFoldDB" id="A0A2G5U4Q3"/>
<proteinExistence type="predicted"/>
<accession>A0A2G5U4Q3</accession>
<protein>
    <submittedName>
        <fullName evidence="1">Uncharacterized protein</fullName>
    </submittedName>
</protein>
<evidence type="ECO:0000313" key="2">
    <source>
        <dbReference type="Proteomes" id="UP000230233"/>
    </source>
</evidence>
<evidence type="ECO:0000313" key="1">
    <source>
        <dbReference type="EMBL" id="PIC34525.1"/>
    </source>
</evidence>
<name>A0A2G5U4Q3_9PELO</name>
<dbReference type="OrthoDB" id="10544043at2759"/>
<comment type="caution">
    <text evidence="1">The sequence shown here is derived from an EMBL/GenBank/DDBJ whole genome shotgun (WGS) entry which is preliminary data.</text>
</comment>
<keyword evidence="2" id="KW-1185">Reference proteome</keyword>
<dbReference type="EMBL" id="PDUG01000004">
    <property type="protein sequence ID" value="PIC34525.1"/>
    <property type="molecule type" value="Genomic_DNA"/>
</dbReference>
<reference evidence="2" key="1">
    <citation type="submission" date="2017-10" db="EMBL/GenBank/DDBJ databases">
        <title>Rapid genome shrinkage in a self-fertile nematode reveals novel sperm competition proteins.</title>
        <authorList>
            <person name="Yin D."/>
            <person name="Schwarz E.M."/>
            <person name="Thomas C.G."/>
            <person name="Felde R.L."/>
            <person name="Korf I.F."/>
            <person name="Cutter A.D."/>
            <person name="Schartner C.M."/>
            <person name="Ralston E.J."/>
            <person name="Meyer B.J."/>
            <person name="Haag E.S."/>
        </authorList>
    </citation>
    <scope>NUCLEOTIDE SEQUENCE [LARGE SCALE GENOMIC DNA]</scope>
    <source>
        <strain evidence="2">JU1422</strain>
    </source>
</reference>